<dbReference type="AlphaFoldDB" id="A0ABD2NVF9"/>
<accession>A0ABD2NVF9</accession>
<keyword evidence="2" id="KW-1185">Reference proteome</keyword>
<evidence type="ECO:0000313" key="2">
    <source>
        <dbReference type="Proteomes" id="UP001516400"/>
    </source>
</evidence>
<name>A0ABD2NVF9_9CUCU</name>
<sequence length="96" mass="11003">MDEGYEKGLSDNLPKIDGLMVDLYFAKNSEFFAAEILARDNYGDDAVGYVQIRRTDNTCTVKCRITPEHLLRTKPYHCSLVCDENEEKFLDVTCDD</sequence>
<evidence type="ECO:0000313" key="1">
    <source>
        <dbReference type="EMBL" id="KAL3282533.1"/>
    </source>
</evidence>
<organism evidence="1 2">
    <name type="scientific">Cryptolaemus montrouzieri</name>
    <dbReference type="NCBI Taxonomy" id="559131"/>
    <lineage>
        <taxon>Eukaryota</taxon>
        <taxon>Metazoa</taxon>
        <taxon>Ecdysozoa</taxon>
        <taxon>Arthropoda</taxon>
        <taxon>Hexapoda</taxon>
        <taxon>Insecta</taxon>
        <taxon>Pterygota</taxon>
        <taxon>Neoptera</taxon>
        <taxon>Endopterygota</taxon>
        <taxon>Coleoptera</taxon>
        <taxon>Polyphaga</taxon>
        <taxon>Cucujiformia</taxon>
        <taxon>Coccinelloidea</taxon>
        <taxon>Coccinellidae</taxon>
        <taxon>Scymninae</taxon>
        <taxon>Scymnini</taxon>
        <taxon>Cryptolaemus</taxon>
    </lineage>
</organism>
<protein>
    <submittedName>
        <fullName evidence="1">Uncharacterized protein</fullName>
    </submittedName>
</protein>
<comment type="caution">
    <text evidence="1">The sequence shown here is derived from an EMBL/GenBank/DDBJ whole genome shotgun (WGS) entry which is preliminary data.</text>
</comment>
<gene>
    <name evidence="1" type="ORF">HHI36_005713</name>
</gene>
<dbReference type="EMBL" id="JABFTP020000144">
    <property type="protein sequence ID" value="KAL3282533.1"/>
    <property type="molecule type" value="Genomic_DNA"/>
</dbReference>
<dbReference type="Proteomes" id="UP001516400">
    <property type="component" value="Unassembled WGS sequence"/>
</dbReference>
<proteinExistence type="predicted"/>
<reference evidence="1 2" key="1">
    <citation type="journal article" date="2021" name="BMC Biol.">
        <title>Horizontally acquired antibacterial genes associated with adaptive radiation of ladybird beetles.</title>
        <authorList>
            <person name="Li H.S."/>
            <person name="Tang X.F."/>
            <person name="Huang Y.H."/>
            <person name="Xu Z.Y."/>
            <person name="Chen M.L."/>
            <person name="Du X.Y."/>
            <person name="Qiu B.Y."/>
            <person name="Chen P.T."/>
            <person name="Zhang W."/>
            <person name="Slipinski A."/>
            <person name="Escalona H.E."/>
            <person name="Waterhouse R.M."/>
            <person name="Zwick A."/>
            <person name="Pang H."/>
        </authorList>
    </citation>
    <scope>NUCLEOTIDE SEQUENCE [LARGE SCALE GENOMIC DNA]</scope>
    <source>
        <strain evidence="1">SYSU2018</strain>
    </source>
</reference>